<dbReference type="EC" id="2.7.13.3" evidence="2"/>
<name>F6DBK5_THICA</name>
<dbReference type="Pfam" id="PF02518">
    <property type="entry name" value="HATPase_c"/>
    <property type="match status" value="1"/>
</dbReference>
<feature type="transmembrane region" description="Helical" evidence="9">
    <location>
        <begin position="16"/>
        <end position="36"/>
    </location>
</feature>
<dbReference type="PRINTS" id="PR00344">
    <property type="entry name" value="BCTRLSENSOR"/>
</dbReference>
<evidence type="ECO:0000313" key="11">
    <source>
        <dbReference type="EMBL" id="AEG32407.1"/>
    </source>
</evidence>
<dbReference type="PANTHER" id="PTHR43065:SF10">
    <property type="entry name" value="PEROXIDE STRESS-ACTIVATED HISTIDINE KINASE MAK3"/>
    <property type="match status" value="1"/>
</dbReference>
<keyword evidence="7" id="KW-0067">ATP-binding</keyword>
<dbReference type="SUPFAM" id="SSF47384">
    <property type="entry name" value="Homodimeric domain of signal transducing histidine kinase"/>
    <property type="match status" value="1"/>
</dbReference>
<evidence type="ECO:0000256" key="1">
    <source>
        <dbReference type="ARBA" id="ARBA00000085"/>
    </source>
</evidence>
<dbReference type="HOGENOM" id="CLU_489951_0_0_6"/>
<dbReference type="InterPro" id="IPR003661">
    <property type="entry name" value="HisK_dim/P_dom"/>
</dbReference>
<dbReference type="EMBL" id="CP002776">
    <property type="protein sequence ID" value="AEG32407.1"/>
    <property type="molecule type" value="Genomic_DNA"/>
</dbReference>
<evidence type="ECO:0000259" key="10">
    <source>
        <dbReference type="PROSITE" id="PS50109"/>
    </source>
</evidence>
<evidence type="ECO:0000256" key="3">
    <source>
        <dbReference type="ARBA" id="ARBA00022553"/>
    </source>
</evidence>
<dbReference type="RefSeq" id="WP_013836176.1">
    <property type="nucleotide sequence ID" value="NC_015581.1"/>
</dbReference>
<evidence type="ECO:0000256" key="9">
    <source>
        <dbReference type="SAM" id="Phobius"/>
    </source>
</evidence>
<dbReference type="PANTHER" id="PTHR43065">
    <property type="entry name" value="SENSOR HISTIDINE KINASE"/>
    <property type="match status" value="1"/>
</dbReference>
<dbReference type="STRING" id="717773.Thicy_1650"/>
<feature type="domain" description="Histidine kinase" evidence="10">
    <location>
        <begin position="322"/>
        <end position="547"/>
    </location>
</feature>
<dbReference type="GO" id="GO:0005524">
    <property type="term" value="F:ATP binding"/>
    <property type="evidence" value="ECO:0007669"/>
    <property type="project" value="UniProtKB-KW"/>
</dbReference>
<evidence type="ECO:0000256" key="4">
    <source>
        <dbReference type="ARBA" id="ARBA00022679"/>
    </source>
</evidence>
<dbReference type="InterPro" id="IPR004358">
    <property type="entry name" value="Sig_transdc_His_kin-like_C"/>
</dbReference>
<dbReference type="Gene3D" id="1.10.287.130">
    <property type="match status" value="1"/>
</dbReference>
<evidence type="ECO:0000256" key="7">
    <source>
        <dbReference type="ARBA" id="ARBA00022840"/>
    </source>
</evidence>
<dbReference type="SMART" id="SM00388">
    <property type="entry name" value="HisKA"/>
    <property type="match status" value="1"/>
</dbReference>
<keyword evidence="4" id="KW-0808">Transferase</keyword>
<organism evidence="11 12">
    <name type="scientific">Thiomicrospira cyclica (strain DSM 14477 / JCM 11371 / ALM1)</name>
    <name type="common">Thioalkalimicrobium cyclicum</name>
    <dbReference type="NCBI Taxonomy" id="717773"/>
    <lineage>
        <taxon>Bacteria</taxon>
        <taxon>Pseudomonadati</taxon>
        <taxon>Pseudomonadota</taxon>
        <taxon>Gammaproteobacteria</taxon>
        <taxon>Thiotrichales</taxon>
        <taxon>Piscirickettsiaceae</taxon>
        <taxon>Thiomicrospira</taxon>
    </lineage>
</organism>
<gene>
    <name evidence="11" type="ordered locus">Thicy_1650</name>
</gene>
<dbReference type="OrthoDB" id="9772100at2"/>
<dbReference type="PROSITE" id="PS50109">
    <property type="entry name" value="HIS_KIN"/>
    <property type="match status" value="1"/>
</dbReference>
<keyword evidence="8" id="KW-0902">Two-component regulatory system</keyword>
<dbReference type="KEGG" id="tcy:Thicy_1650"/>
<dbReference type="eggNOG" id="COG4191">
    <property type="taxonomic scope" value="Bacteria"/>
</dbReference>
<dbReference type="InterPro" id="IPR036097">
    <property type="entry name" value="HisK_dim/P_sf"/>
</dbReference>
<evidence type="ECO:0000313" key="12">
    <source>
        <dbReference type="Proteomes" id="UP000009232"/>
    </source>
</evidence>
<comment type="catalytic activity">
    <reaction evidence="1">
        <text>ATP + protein L-histidine = ADP + protein N-phospho-L-histidine.</text>
        <dbReference type="EC" id="2.7.13.3"/>
    </reaction>
</comment>
<dbReference type="Gene3D" id="3.30.565.10">
    <property type="entry name" value="Histidine kinase-like ATPase, C-terminal domain"/>
    <property type="match status" value="1"/>
</dbReference>
<keyword evidence="5" id="KW-0547">Nucleotide-binding</keyword>
<sequence length="557" mass="63180">MKTWLKNTKSLTQAKLGLGFGAIILLIVTASFIYFFHMLQPRLEQEAQDQATLLVNTLSQPLAHYRVLADEHQTKLATSLLLLYNDDNQQPFINAISLRFNPAVIKRPPLLEGQICDDCFRVSLAIFDSKSAELLADGEFWVNPYNHQRLINDLKEKLFITLALMLVLLSGFWILLKRLLQQLINTQQHNQAILNSLEDSLLMVNAAGQIVKQSSIINASDNTRNNFLCDFIETLHNESIEHILAGKLNHPIEVRFKQGAQRDEIGLMTISKMQQVSLDKHDQFIVLIKNIQALRSAQAELKHQTELAHLSRLRTLGEMASGIAHEVKQPLAVIRLAAESLNHFHQRDSSYDNHQFVEELDQTIIEQVDRADRIIRNIRSFARLEQAPAQWVKVPDVIGSAVRFVKQAYRLDNIKLIENLDYAAPLLFIEYHKLEQIIVNLIANAKDTIEEKITTIPVTDYQPWIKIHSYMESNQMVLTVADNGMGMTKEQQSQCLTPFYTTKSEAEGVGIGLAIVKNIVDLYDAELAIISELGKGSCFILRFNCPTNRITDDAHAS</sequence>
<evidence type="ECO:0000256" key="2">
    <source>
        <dbReference type="ARBA" id="ARBA00012438"/>
    </source>
</evidence>
<keyword evidence="9" id="KW-1133">Transmembrane helix</keyword>
<keyword evidence="12" id="KW-1185">Reference proteome</keyword>
<evidence type="ECO:0000256" key="5">
    <source>
        <dbReference type="ARBA" id="ARBA00022741"/>
    </source>
</evidence>
<dbReference type="InterPro" id="IPR003594">
    <property type="entry name" value="HATPase_dom"/>
</dbReference>
<keyword evidence="3" id="KW-0597">Phosphoprotein</keyword>
<dbReference type="SUPFAM" id="SSF55874">
    <property type="entry name" value="ATPase domain of HSP90 chaperone/DNA topoisomerase II/histidine kinase"/>
    <property type="match status" value="1"/>
</dbReference>
<dbReference type="AlphaFoldDB" id="F6DBK5"/>
<feature type="transmembrane region" description="Helical" evidence="9">
    <location>
        <begin position="158"/>
        <end position="176"/>
    </location>
</feature>
<dbReference type="InterPro" id="IPR005467">
    <property type="entry name" value="His_kinase_dom"/>
</dbReference>
<dbReference type="GO" id="GO:0000155">
    <property type="term" value="F:phosphorelay sensor kinase activity"/>
    <property type="evidence" value="ECO:0007669"/>
    <property type="project" value="InterPro"/>
</dbReference>
<evidence type="ECO:0000256" key="6">
    <source>
        <dbReference type="ARBA" id="ARBA00022777"/>
    </source>
</evidence>
<dbReference type="CDD" id="cd00082">
    <property type="entry name" value="HisKA"/>
    <property type="match status" value="1"/>
</dbReference>
<dbReference type="CDD" id="cd00075">
    <property type="entry name" value="HATPase"/>
    <property type="match status" value="1"/>
</dbReference>
<keyword evidence="6 11" id="KW-0418">Kinase</keyword>
<evidence type="ECO:0000256" key="8">
    <source>
        <dbReference type="ARBA" id="ARBA00023012"/>
    </source>
</evidence>
<keyword evidence="9" id="KW-0812">Transmembrane</keyword>
<accession>F6DBK5</accession>
<reference evidence="11 12" key="1">
    <citation type="submission" date="2011-05" db="EMBL/GenBank/DDBJ databases">
        <title>Complete sequence of Thioalkalimicrobium cyclicum ALM1.</title>
        <authorList>
            <consortium name="US DOE Joint Genome Institute"/>
            <person name="Lucas S."/>
            <person name="Han J."/>
            <person name="Lapidus A."/>
            <person name="Cheng J.-F."/>
            <person name="Goodwin L."/>
            <person name="Pitluck S."/>
            <person name="Peters L."/>
            <person name="Mikhailova N."/>
            <person name="Davenport K."/>
            <person name="Han C."/>
            <person name="Tapia R."/>
            <person name="Land M."/>
            <person name="Hauser L."/>
            <person name="Kyrpides N."/>
            <person name="Ivanova N."/>
            <person name="Pagani I."/>
            <person name="Kappler U."/>
            <person name="Woyke T."/>
        </authorList>
    </citation>
    <scope>NUCLEOTIDE SEQUENCE [LARGE SCALE GENOMIC DNA]</scope>
    <source>
        <strain evidence="12">DSM 14477 / JCM 11371 / ALM1</strain>
    </source>
</reference>
<dbReference type="Proteomes" id="UP000009232">
    <property type="component" value="Chromosome"/>
</dbReference>
<protein>
    <recommendedName>
        <fullName evidence="2">histidine kinase</fullName>
        <ecNumber evidence="2">2.7.13.3</ecNumber>
    </recommendedName>
</protein>
<keyword evidence="9" id="KW-0472">Membrane</keyword>
<dbReference type="Pfam" id="PF00512">
    <property type="entry name" value="HisKA"/>
    <property type="match status" value="1"/>
</dbReference>
<proteinExistence type="predicted"/>
<dbReference type="InterPro" id="IPR036890">
    <property type="entry name" value="HATPase_C_sf"/>
</dbReference>
<dbReference type="SMART" id="SM00387">
    <property type="entry name" value="HATPase_c"/>
    <property type="match status" value="1"/>
</dbReference>